<dbReference type="GO" id="GO:0005886">
    <property type="term" value="C:plasma membrane"/>
    <property type="evidence" value="ECO:0007669"/>
    <property type="project" value="TreeGrafter"/>
</dbReference>
<dbReference type="FunFam" id="1.20.1110.10:FF:000039">
    <property type="entry name" value="Calcium-transporting ATPase"/>
    <property type="match status" value="1"/>
</dbReference>
<dbReference type="PANTHER" id="PTHR24093:SF369">
    <property type="entry name" value="CALCIUM-TRANSPORTING ATPASE"/>
    <property type="match status" value="1"/>
</dbReference>
<dbReference type="Pfam" id="PF00689">
    <property type="entry name" value="Cation_ATPase_C"/>
    <property type="match status" value="1"/>
</dbReference>
<dbReference type="PROSITE" id="PS00154">
    <property type="entry name" value="ATPASE_E1_E2"/>
    <property type="match status" value="1"/>
</dbReference>
<evidence type="ECO:0000256" key="16">
    <source>
        <dbReference type="ARBA" id="ARBA00038148"/>
    </source>
</evidence>
<feature type="transmembrane region" description="Helical" evidence="20">
    <location>
        <begin position="1084"/>
        <end position="1109"/>
    </location>
</feature>
<dbReference type="FunFam" id="3.40.50.1000:FF:000018">
    <property type="entry name" value="Calcium-transporting ATPase"/>
    <property type="match status" value="1"/>
</dbReference>
<evidence type="ECO:0000256" key="3">
    <source>
        <dbReference type="ARBA" id="ARBA00022448"/>
    </source>
</evidence>
<evidence type="ECO:0000256" key="9">
    <source>
        <dbReference type="ARBA" id="ARBA00022837"/>
    </source>
</evidence>
<evidence type="ECO:0000259" key="21">
    <source>
        <dbReference type="SMART" id="SM00831"/>
    </source>
</evidence>
<feature type="transmembrane region" description="Helical" evidence="20">
    <location>
        <begin position="262"/>
        <end position="280"/>
    </location>
</feature>
<dbReference type="SUPFAM" id="SSF56784">
    <property type="entry name" value="HAD-like"/>
    <property type="match status" value="1"/>
</dbReference>
<dbReference type="Gene3D" id="1.20.1110.10">
    <property type="entry name" value="Calcium-transporting ATPase, transmembrane domain"/>
    <property type="match status" value="2"/>
</dbReference>
<evidence type="ECO:0000256" key="5">
    <source>
        <dbReference type="ARBA" id="ARBA00022568"/>
    </source>
</evidence>
<dbReference type="OrthoDB" id="3352408at2759"/>
<dbReference type="Pfam" id="PF00702">
    <property type="entry name" value="Hydrolase"/>
    <property type="match status" value="1"/>
</dbReference>
<evidence type="ECO:0000313" key="23">
    <source>
        <dbReference type="EMBL" id="TPX48726.1"/>
    </source>
</evidence>
<dbReference type="InterPro" id="IPR023298">
    <property type="entry name" value="ATPase_P-typ_TM_dom_sf"/>
</dbReference>
<dbReference type="SFLD" id="SFLDF00027">
    <property type="entry name" value="p-type_atpase"/>
    <property type="match status" value="1"/>
</dbReference>
<proteinExistence type="inferred from homology"/>
<dbReference type="Pfam" id="PF00122">
    <property type="entry name" value="E1-E2_ATPase"/>
    <property type="match status" value="1"/>
</dbReference>
<dbReference type="Proteomes" id="UP000320475">
    <property type="component" value="Unassembled WGS sequence"/>
</dbReference>
<dbReference type="Pfam" id="PF00690">
    <property type="entry name" value="Cation_ATPase_N"/>
    <property type="match status" value="1"/>
</dbReference>
<dbReference type="NCBIfam" id="TIGR01494">
    <property type="entry name" value="ATPase_P-type"/>
    <property type="match status" value="2"/>
</dbReference>
<dbReference type="SMART" id="SM00831">
    <property type="entry name" value="Cation_ATPase_N"/>
    <property type="match status" value="1"/>
</dbReference>
<feature type="transmembrane region" description="Helical" evidence="20">
    <location>
        <begin position="1167"/>
        <end position="1187"/>
    </location>
</feature>
<dbReference type="GO" id="GO:0005388">
    <property type="term" value="F:P-type calcium transporter activity"/>
    <property type="evidence" value="ECO:0007669"/>
    <property type="project" value="UniProtKB-EC"/>
</dbReference>
<dbReference type="SFLD" id="SFLDS00003">
    <property type="entry name" value="Haloacid_Dehalogenase"/>
    <property type="match status" value="1"/>
</dbReference>
<evidence type="ECO:0000313" key="25">
    <source>
        <dbReference type="Proteomes" id="UP000320475"/>
    </source>
</evidence>
<dbReference type="SFLD" id="SFLDG00002">
    <property type="entry name" value="C1.7:_P-type_atpase_like"/>
    <property type="match status" value="1"/>
</dbReference>
<reference evidence="24 25" key="1">
    <citation type="journal article" date="2019" name="Sci. Rep.">
        <title>Comparative genomics of chytrid fungi reveal insights into the obligate biotrophic and pathogenic lifestyle of Synchytrium endobioticum.</title>
        <authorList>
            <person name="van de Vossenberg B.T.L.H."/>
            <person name="Warris S."/>
            <person name="Nguyen H.D.T."/>
            <person name="van Gent-Pelzer M.P.E."/>
            <person name="Joly D.L."/>
            <person name="van de Geest H.C."/>
            <person name="Bonants P.J.M."/>
            <person name="Smith D.S."/>
            <person name="Levesque C.A."/>
            <person name="van der Lee T.A.J."/>
        </authorList>
    </citation>
    <scope>NUCLEOTIDE SEQUENCE [LARGE SCALE GENOMIC DNA]</scope>
    <source>
        <strain evidence="22 25">LEV6574</strain>
        <strain evidence="23 24">MB42</strain>
    </source>
</reference>
<evidence type="ECO:0000313" key="24">
    <source>
        <dbReference type="Proteomes" id="UP000317494"/>
    </source>
</evidence>
<evidence type="ECO:0000313" key="22">
    <source>
        <dbReference type="EMBL" id="TPX40764.1"/>
    </source>
</evidence>
<keyword evidence="9" id="KW-0106">Calcium</keyword>
<keyword evidence="15 20" id="KW-0472">Membrane</keyword>
<dbReference type="InterPro" id="IPR023299">
    <property type="entry name" value="ATPase_P-typ_cyto_dom_N"/>
</dbReference>
<keyword evidence="7" id="KW-0479">Metal-binding</keyword>
<keyword evidence="5" id="KW-0109">Calcium transport</keyword>
<comment type="catalytic activity">
    <reaction evidence="17">
        <text>Ca(2+)(in) + ATP + H2O = Ca(2+)(out) + ADP + phosphate + H(+)</text>
        <dbReference type="Rhea" id="RHEA:18105"/>
        <dbReference type="ChEBI" id="CHEBI:15377"/>
        <dbReference type="ChEBI" id="CHEBI:15378"/>
        <dbReference type="ChEBI" id="CHEBI:29108"/>
        <dbReference type="ChEBI" id="CHEBI:30616"/>
        <dbReference type="ChEBI" id="CHEBI:43474"/>
        <dbReference type="ChEBI" id="CHEBI:456216"/>
        <dbReference type="EC" id="7.2.2.10"/>
    </reaction>
</comment>
<dbReference type="GO" id="GO:0005774">
    <property type="term" value="C:vacuolar membrane"/>
    <property type="evidence" value="ECO:0007669"/>
    <property type="project" value="UniProtKB-SubCell"/>
</dbReference>
<feature type="transmembrane region" description="Helical" evidence="20">
    <location>
        <begin position="1199"/>
        <end position="1221"/>
    </location>
</feature>
<dbReference type="InterPro" id="IPR006068">
    <property type="entry name" value="ATPase_P-typ_cation-transptr_C"/>
</dbReference>
<feature type="region of interest" description="Disordered" evidence="19">
    <location>
        <begin position="1417"/>
        <end position="1468"/>
    </location>
</feature>
<dbReference type="STRING" id="286115.A0A507DB61"/>
<evidence type="ECO:0000256" key="6">
    <source>
        <dbReference type="ARBA" id="ARBA00022692"/>
    </source>
</evidence>
<comment type="subcellular location">
    <subcellularLocation>
        <location evidence="1">Vacuole membrane</location>
        <topology evidence="1">Multi-pass membrane protein</topology>
    </subcellularLocation>
</comment>
<dbReference type="InterPro" id="IPR036412">
    <property type="entry name" value="HAD-like_sf"/>
</dbReference>
<keyword evidence="10" id="KW-0067">ATP-binding</keyword>
<dbReference type="SUPFAM" id="SSF81653">
    <property type="entry name" value="Calcium ATPase, transduction domain A"/>
    <property type="match status" value="1"/>
</dbReference>
<dbReference type="PRINTS" id="PR00119">
    <property type="entry name" value="CATATPASE"/>
</dbReference>
<evidence type="ECO:0000256" key="19">
    <source>
        <dbReference type="SAM" id="MobiDB-lite"/>
    </source>
</evidence>
<evidence type="ECO:0000256" key="15">
    <source>
        <dbReference type="ARBA" id="ARBA00023136"/>
    </source>
</evidence>
<keyword evidence="3" id="KW-0813">Transport</keyword>
<dbReference type="GO" id="GO:0046872">
    <property type="term" value="F:metal ion binding"/>
    <property type="evidence" value="ECO:0007669"/>
    <property type="project" value="UniProtKB-KW"/>
</dbReference>
<evidence type="ECO:0000256" key="10">
    <source>
        <dbReference type="ARBA" id="ARBA00022840"/>
    </source>
</evidence>
<keyword evidence="24" id="KW-1185">Reference proteome</keyword>
<dbReference type="EMBL" id="QEAM01000362">
    <property type="protein sequence ID" value="TPX40764.1"/>
    <property type="molecule type" value="Genomic_DNA"/>
</dbReference>
<keyword evidence="8" id="KW-0547">Nucleotide-binding</keyword>
<keyword evidence="14" id="KW-0406">Ion transport</keyword>
<evidence type="ECO:0000256" key="8">
    <source>
        <dbReference type="ARBA" id="ARBA00022741"/>
    </source>
</evidence>
<accession>A0A507DB61</accession>
<sequence>MADLEKGIRPAHEDLDVQSHHEYAGPFAFTPSELAELFDPKSLDLLNKFGGLQGIVHGLRTNATTGLCNVTDDVFAAAGASVPATPPTPAPAPSPLPTTADHKHSPQPLQQRLRPTGDGNAIDQNTPVASPSEDRPLANIESQSSFALGNTTSSALLNDNAVKTPDNGAEPQQGQDQSLGRADAARRLVHDLHRTRLQVYGANVLPPVKSKSILELMWLALHDKTLILLTIAALVSLAVGLYEDFRPHVGNNPEDNQKIHWIEGFSIIMAVLIVVLAGSLNDYQKEKQFQQLNAKKEDRLVKVIRDGSTKQISVYHVLVGDVLELQPGDVIAADGILIGGMNLKCDESAATGESDSIKKGYDRDPFLLSGSKVIEGVGKYIVVAVGVHSYNGKTMMALRQPAQSTPLQVKLDKLAENIAKIGASVAIALFLALILKYVVGVLNSTGFGNDPVQESGAEVIARLTNILISAITLVVVAVPEGLPLAVTLALAYATTRMLKDNNLVRVLAACETMGCATTVCSDKTGTLTQNKMTVVQGTVGKYIHFDNEQEIPELPMRLSSIKSQRGDSKAGPAPDGDALLALLVEGNALNSSAFEAVDRNTGQVEIIGSKTEVALLGWLGSMGYNFSERRAQPGTSVVQVYPFSSERKSMSTLLKVTLPNGQAVYRMHVKGASEIVLAYCNKVVALPPDRQLRDRRRQIPEKPSIQSLDSRALRELNDLIGSYAEQSLRTICLAYREWTEAELDNWLRGPIRDQVKAARRVELEEERKRKDSEIGEIILGGTACDDEFRRTDTLNTTSSSTEGYSPLTPGFPDELSDNDILAHPLTLTELASKELTCAAIVGIEDPLRPGVASAVQACQRAGVVVRMVTGDNVLTARAIAAKCGILTRHGKVMEGSAFRKLSGPEMDAIVPSLCVLARSSPTDKQTLVARLKNMGEVVAVTGDGTNDGPALKMADVGFSMGIAGTEVAKEASSIILMDDNFESIVKAIMWGRAVNDSVKKFLQFQLTVNVTAVVLAVVSSLADSSESSALTAVQLLWVNLIMDTLAALALATERPTQAILERPPEGRNSPLINTNMWKMILGQAVFQIAIGLTLLFGGAQIFGLSALAAAGGILGTTSNSPAEAINQKAILRTVFFNTFVLLQLFNQINARRIDKNINVFEGIFNNPYFYCIWVGIAVVQAVVVQFGTFVFNVTGLGGVHWGICIFLGILSLPVGVVLRLLPDEILPWVWWRGSDPLPPSTEVGRPISVGGGTSLSITSDISGRGGLPGKTAGSLSISGDPESRAREHWQQALDKVTELRVFTSIRGSGRIASERVPAWRDGRAPSLTASTESGVPQKRRSYQLNKRSATMPAHGGSTALLAGIGIELAGTGFRPGGGSTSPTSPKAGGGPRASSSSRLISSSSATPTSALFKGLNQNKASVPNTSPKVVIMPASPTNELDDDAGDVGVGSGNDADALARGKGFKQDT</sequence>
<evidence type="ECO:0000256" key="12">
    <source>
        <dbReference type="ARBA" id="ARBA00022967"/>
    </source>
</evidence>
<dbReference type="SUPFAM" id="SSF81665">
    <property type="entry name" value="Calcium ATPase, transmembrane domain M"/>
    <property type="match status" value="1"/>
</dbReference>
<dbReference type="EC" id="7.2.2.10" evidence="2"/>
<dbReference type="FunFam" id="2.70.150.10:FF:000028">
    <property type="entry name" value="Calcium-transporting ATPase"/>
    <property type="match status" value="1"/>
</dbReference>
<feature type="transmembrane region" description="Helical" evidence="20">
    <location>
        <begin position="459"/>
        <end position="492"/>
    </location>
</feature>
<feature type="region of interest" description="Disordered" evidence="19">
    <location>
        <begin position="80"/>
        <end position="136"/>
    </location>
</feature>
<feature type="region of interest" description="Disordered" evidence="19">
    <location>
        <begin position="789"/>
        <end position="808"/>
    </location>
</feature>
<feature type="compositionally biased region" description="Polar residues" evidence="19">
    <location>
        <begin position="793"/>
        <end position="803"/>
    </location>
</feature>
<dbReference type="GO" id="GO:0016887">
    <property type="term" value="F:ATP hydrolysis activity"/>
    <property type="evidence" value="ECO:0007669"/>
    <property type="project" value="InterPro"/>
</dbReference>
<feature type="domain" description="Cation-transporting P-type ATPase N-terminal" evidence="21">
    <location>
        <begin position="169"/>
        <end position="241"/>
    </location>
</feature>
<evidence type="ECO:0000256" key="18">
    <source>
        <dbReference type="ARBA" id="ARBA00067965"/>
    </source>
</evidence>
<evidence type="ECO:0000256" key="1">
    <source>
        <dbReference type="ARBA" id="ARBA00004128"/>
    </source>
</evidence>
<dbReference type="PANTHER" id="PTHR24093">
    <property type="entry name" value="CATION TRANSPORTING ATPASE"/>
    <property type="match status" value="1"/>
</dbReference>
<feature type="transmembrane region" description="Helical" evidence="20">
    <location>
        <begin position="225"/>
        <end position="242"/>
    </location>
</feature>
<dbReference type="PRINTS" id="PR00121">
    <property type="entry name" value="NAKATPASE"/>
</dbReference>
<dbReference type="Gene3D" id="2.70.150.10">
    <property type="entry name" value="Calcium-transporting ATPase, cytoplasmic transduction domain A"/>
    <property type="match status" value="1"/>
</dbReference>
<keyword evidence="13 20" id="KW-1133">Transmembrane helix</keyword>
<dbReference type="InterPro" id="IPR001757">
    <property type="entry name" value="P_typ_ATPase"/>
</dbReference>
<keyword evidence="6 20" id="KW-0812">Transmembrane</keyword>
<feature type="compositionally biased region" description="Pro residues" evidence="19">
    <location>
        <begin position="84"/>
        <end position="96"/>
    </location>
</feature>
<keyword evidence="11" id="KW-0460">Magnesium</keyword>
<comment type="similarity">
    <text evidence="16">Belongs to the cation transport ATPase (P-type) (TC 3.A.3) family.</text>
</comment>
<evidence type="ECO:0000256" key="14">
    <source>
        <dbReference type="ARBA" id="ARBA00023065"/>
    </source>
</evidence>
<feature type="region of interest" description="Disordered" evidence="19">
    <location>
        <begin position="158"/>
        <end position="181"/>
    </location>
</feature>
<evidence type="ECO:0000256" key="13">
    <source>
        <dbReference type="ARBA" id="ARBA00022989"/>
    </source>
</evidence>
<feature type="transmembrane region" description="Helical" evidence="20">
    <location>
        <begin position="418"/>
        <end position="439"/>
    </location>
</feature>
<organism evidence="23 24">
    <name type="scientific">Synchytrium endobioticum</name>
    <dbReference type="NCBI Taxonomy" id="286115"/>
    <lineage>
        <taxon>Eukaryota</taxon>
        <taxon>Fungi</taxon>
        <taxon>Fungi incertae sedis</taxon>
        <taxon>Chytridiomycota</taxon>
        <taxon>Chytridiomycota incertae sedis</taxon>
        <taxon>Chytridiomycetes</taxon>
        <taxon>Synchytriales</taxon>
        <taxon>Synchytriaceae</taxon>
        <taxon>Synchytrium</taxon>
    </lineage>
</organism>
<keyword evidence="12" id="KW-1278">Translocase</keyword>
<name>A0A507DB61_9FUNG</name>
<protein>
    <recommendedName>
        <fullName evidence="18">Calcium-transporting ATPase 2</fullName>
        <ecNumber evidence="2">7.2.2.10</ecNumber>
    </recommendedName>
</protein>
<feature type="region of interest" description="Disordered" evidence="19">
    <location>
        <begin position="1372"/>
        <end position="1405"/>
    </location>
</feature>
<dbReference type="Gene3D" id="3.40.1110.10">
    <property type="entry name" value="Calcium-transporting ATPase, cytoplasmic domain N"/>
    <property type="match status" value="2"/>
</dbReference>
<comment type="caution">
    <text evidence="23">The sequence shown here is derived from an EMBL/GenBank/DDBJ whole genome shotgun (WGS) entry which is preliminary data.</text>
</comment>
<feature type="compositionally biased region" description="Polar residues" evidence="19">
    <location>
        <begin position="1417"/>
        <end position="1427"/>
    </location>
</feature>
<dbReference type="InterPro" id="IPR018303">
    <property type="entry name" value="ATPase_P-typ_P_site"/>
</dbReference>
<evidence type="ECO:0000256" key="17">
    <source>
        <dbReference type="ARBA" id="ARBA00048694"/>
    </source>
</evidence>
<dbReference type="CDD" id="cd02081">
    <property type="entry name" value="P-type_ATPase_Ca_PMCA-like"/>
    <property type="match status" value="1"/>
</dbReference>
<evidence type="ECO:0000256" key="20">
    <source>
        <dbReference type="SAM" id="Phobius"/>
    </source>
</evidence>
<dbReference type="GO" id="GO:0005524">
    <property type="term" value="F:ATP binding"/>
    <property type="evidence" value="ECO:0007669"/>
    <property type="project" value="UniProtKB-KW"/>
</dbReference>
<dbReference type="InterPro" id="IPR059000">
    <property type="entry name" value="ATPase_P-type_domA"/>
</dbReference>
<evidence type="ECO:0000256" key="2">
    <source>
        <dbReference type="ARBA" id="ARBA00012790"/>
    </source>
</evidence>
<dbReference type="GO" id="GO:0006874">
    <property type="term" value="P:intracellular calcium ion homeostasis"/>
    <property type="evidence" value="ECO:0007669"/>
    <property type="project" value="TreeGrafter"/>
</dbReference>
<dbReference type="Proteomes" id="UP000317494">
    <property type="component" value="Unassembled WGS sequence"/>
</dbReference>
<dbReference type="InterPro" id="IPR023214">
    <property type="entry name" value="HAD_sf"/>
</dbReference>
<dbReference type="SUPFAM" id="SSF81660">
    <property type="entry name" value="Metal cation-transporting ATPase, ATP-binding domain N"/>
    <property type="match status" value="1"/>
</dbReference>
<dbReference type="InterPro" id="IPR044492">
    <property type="entry name" value="P_typ_ATPase_HD_dom"/>
</dbReference>
<feature type="transmembrane region" description="Helical" evidence="20">
    <location>
        <begin position="1129"/>
        <end position="1146"/>
    </location>
</feature>
<keyword evidence="4" id="KW-0926">Vacuole</keyword>
<dbReference type="InterPro" id="IPR008250">
    <property type="entry name" value="ATPase_P-typ_transduc_dom_A_sf"/>
</dbReference>
<dbReference type="Gene3D" id="3.40.50.1000">
    <property type="entry name" value="HAD superfamily/HAD-like"/>
    <property type="match status" value="1"/>
</dbReference>
<dbReference type="VEuPathDB" id="FungiDB:SeMB42_g02874"/>
<dbReference type="InterPro" id="IPR004014">
    <property type="entry name" value="ATPase_P-typ_cation-transptr_N"/>
</dbReference>
<feature type="compositionally biased region" description="Low complexity" evidence="19">
    <location>
        <begin position="1392"/>
        <end position="1405"/>
    </location>
</feature>
<gene>
    <name evidence="22" type="ORF">SeLEV6574_g06420</name>
    <name evidence="23" type="ORF">SeMB42_g02874</name>
</gene>
<evidence type="ECO:0000256" key="11">
    <source>
        <dbReference type="ARBA" id="ARBA00022842"/>
    </source>
</evidence>
<evidence type="ECO:0000256" key="7">
    <source>
        <dbReference type="ARBA" id="ARBA00022723"/>
    </source>
</evidence>
<dbReference type="Pfam" id="PF13246">
    <property type="entry name" value="Cation_ATPase"/>
    <property type="match status" value="1"/>
</dbReference>
<dbReference type="EMBL" id="QEAN01000095">
    <property type="protein sequence ID" value="TPX48726.1"/>
    <property type="molecule type" value="Genomic_DNA"/>
</dbReference>
<evidence type="ECO:0000256" key="4">
    <source>
        <dbReference type="ARBA" id="ARBA00022554"/>
    </source>
</evidence>